<evidence type="ECO:0000313" key="2">
    <source>
        <dbReference type="Proteomes" id="UP000887540"/>
    </source>
</evidence>
<organism evidence="2 3">
    <name type="scientific">Acrobeloides nanus</name>
    <dbReference type="NCBI Taxonomy" id="290746"/>
    <lineage>
        <taxon>Eukaryota</taxon>
        <taxon>Metazoa</taxon>
        <taxon>Ecdysozoa</taxon>
        <taxon>Nematoda</taxon>
        <taxon>Chromadorea</taxon>
        <taxon>Rhabditida</taxon>
        <taxon>Tylenchina</taxon>
        <taxon>Cephalobomorpha</taxon>
        <taxon>Cephaloboidea</taxon>
        <taxon>Cephalobidae</taxon>
        <taxon>Acrobeloides</taxon>
    </lineage>
</organism>
<accession>A0A914DPE2</accession>
<keyword evidence="2" id="KW-1185">Reference proteome</keyword>
<evidence type="ECO:0000313" key="3">
    <source>
        <dbReference type="WBParaSite" id="ACRNAN_scaffold3179.g25141.t1"/>
    </source>
</evidence>
<protein>
    <submittedName>
        <fullName evidence="3">Uncharacterized protein</fullName>
    </submittedName>
</protein>
<proteinExistence type="predicted"/>
<dbReference type="WBParaSite" id="ACRNAN_scaffold3179.g25141.t1">
    <property type="protein sequence ID" value="ACRNAN_scaffold3179.g25141.t1"/>
    <property type="gene ID" value="ACRNAN_scaffold3179.g25141"/>
</dbReference>
<evidence type="ECO:0000256" key="1">
    <source>
        <dbReference type="SAM" id="MobiDB-lite"/>
    </source>
</evidence>
<dbReference type="AlphaFoldDB" id="A0A914DPE2"/>
<reference evidence="3" key="1">
    <citation type="submission" date="2022-11" db="UniProtKB">
        <authorList>
            <consortium name="WormBaseParasite"/>
        </authorList>
    </citation>
    <scope>IDENTIFICATION</scope>
</reference>
<feature type="region of interest" description="Disordered" evidence="1">
    <location>
        <begin position="22"/>
        <end position="68"/>
    </location>
</feature>
<sequence>MTPDREVISEIPREIKDLLSFFPLPKTSSSSRRHTKTSKKSQMETRRQLNKSSKALNKARTNKTHTMRTTVQRNIRNVINESFVEFLVTELGRLSPSRQLKAKSRIENVLSQYKEH</sequence>
<name>A0A914DPE2_9BILA</name>
<dbReference type="Proteomes" id="UP000887540">
    <property type="component" value="Unplaced"/>
</dbReference>